<organism evidence="8 9">
    <name type="scientific">Peronospora matthiolae</name>
    <dbReference type="NCBI Taxonomy" id="2874970"/>
    <lineage>
        <taxon>Eukaryota</taxon>
        <taxon>Sar</taxon>
        <taxon>Stramenopiles</taxon>
        <taxon>Oomycota</taxon>
        <taxon>Peronosporomycetes</taxon>
        <taxon>Peronosporales</taxon>
        <taxon>Peronosporaceae</taxon>
        <taxon>Peronospora</taxon>
    </lineage>
</organism>
<keyword evidence="5 7" id="KW-0808">Transferase</keyword>
<dbReference type="AlphaFoldDB" id="A0AAV1TLL5"/>
<dbReference type="PANTHER" id="PTHR21058">
    <property type="entry name" value="6,7-DIMETHYL-8-RIBITYLLUMAZINE SYNTHASE DMRL SYNTHASE LUMAZINE SYNTHASE"/>
    <property type="match status" value="1"/>
</dbReference>
<evidence type="ECO:0000256" key="2">
    <source>
        <dbReference type="ARBA" id="ARBA00007424"/>
    </source>
</evidence>
<dbReference type="NCBIfam" id="TIGR00114">
    <property type="entry name" value="lumazine-synth"/>
    <property type="match status" value="1"/>
</dbReference>
<sequence length="274" mass="30583">MCSSIRLWHFIPGQGREKEGEKRALRRFYRLPYPSFPSNQLAHGYQAARTGRSQQPQDGRQGLRVAIVRTQWNAEIVNSLVLAAQTELRSAGVALDDVVIVAVSGAYELPYAASRLITSQKLDAVICVGCLIKGETMHFEYICDAVSQGIMRVQLDTNVPVLFGVLTVLNEEQARDRAGLSDKGHNHGIEWAQTAVEMARLREATAQERLSDARSRTFAVRQLKQLSVLFSLDVAARRYSWCNWSCHCSRLEEAHVNDITAGGGRRNGRDGRVM</sequence>
<evidence type="ECO:0000256" key="7">
    <source>
        <dbReference type="RuleBase" id="RU003795"/>
    </source>
</evidence>
<dbReference type="HAMAP" id="MF_00178">
    <property type="entry name" value="Lumazine_synth"/>
    <property type="match status" value="1"/>
</dbReference>
<comment type="caution">
    <text evidence="8">The sequence shown here is derived from an EMBL/GenBank/DDBJ whole genome shotgun (WGS) entry which is preliminary data.</text>
</comment>
<dbReference type="GO" id="GO:0009349">
    <property type="term" value="C:riboflavin synthase complex"/>
    <property type="evidence" value="ECO:0007669"/>
    <property type="project" value="UniProtKB-UniRule"/>
</dbReference>
<dbReference type="SUPFAM" id="SSF52121">
    <property type="entry name" value="Lumazine synthase"/>
    <property type="match status" value="1"/>
</dbReference>
<comment type="function">
    <text evidence="7">Catalyzes the formation of 6,7-dimethyl-8-ribityllumazine by condensation of 5-amino-6-(D-ribitylamino)uracil with 3,4-dihydroxy-2-butanone 4-phosphate. This is the penultimate step in the biosynthesis of riboflavin.</text>
</comment>
<dbReference type="EC" id="2.5.1.78" evidence="3 7"/>
<evidence type="ECO:0000256" key="4">
    <source>
        <dbReference type="ARBA" id="ARBA00022619"/>
    </source>
</evidence>
<evidence type="ECO:0000256" key="6">
    <source>
        <dbReference type="ARBA" id="ARBA00048785"/>
    </source>
</evidence>
<dbReference type="GO" id="GO:0000906">
    <property type="term" value="F:6,7-dimethyl-8-ribityllumazine synthase activity"/>
    <property type="evidence" value="ECO:0007669"/>
    <property type="project" value="UniProtKB-EC"/>
</dbReference>
<evidence type="ECO:0000313" key="9">
    <source>
        <dbReference type="Proteomes" id="UP001162060"/>
    </source>
</evidence>
<name>A0AAV1TLL5_9STRA</name>
<dbReference type="FunFam" id="3.40.50.960:FF:000008">
    <property type="entry name" value="6,7-dimethyl-8-ribityllumazine synthase"/>
    <property type="match status" value="1"/>
</dbReference>
<dbReference type="EMBL" id="CAKLBY020000066">
    <property type="protein sequence ID" value="CAK7922445.1"/>
    <property type="molecule type" value="Genomic_DNA"/>
</dbReference>
<evidence type="ECO:0000256" key="1">
    <source>
        <dbReference type="ARBA" id="ARBA00004917"/>
    </source>
</evidence>
<dbReference type="CDD" id="cd09209">
    <property type="entry name" value="Lumazine_synthase-I"/>
    <property type="match status" value="1"/>
</dbReference>
<dbReference type="InterPro" id="IPR034964">
    <property type="entry name" value="LS"/>
</dbReference>
<accession>A0AAV1TLL5</accession>
<dbReference type="PANTHER" id="PTHR21058:SF0">
    <property type="entry name" value="6,7-DIMETHYL-8-RIBITYLLUMAZINE SYNTHASE"/>
    <property type="match status" value="1"/>
</dbReference>
<comment type="pathway">
    <text evidence="1 7">Cofactor biosynthesis; riboflavin biosynthesis; riboflavin from 2-hydroxy-3-oxobutyl phosphate and 5-amino-6-(D-ribitylamino)uracil: step 1/2.</text>
</comment>
<dbReference type="Proteomes" id="UP001162060">
    <property type="component" value="Unassembled WGS sequence"/>
</dbReference>
<comment type="similarity">
    <text evidence="2 7">Belongs to the DMRL synthase family.</text>
</comment>
<evidence type="ECO:0000256" key="3">
    <source>
        <dbReference type="ARBA" id="ARBA00012664"/>
    </source>
</evidence>
<comment type="catalytic activity">
    <reaction evidence="6 7">
        <text>(2S)-2-hydroxy-3-oxobutyl phosphate + 5-amino-6-(D-ribitylamino)uracil = 6,7-dimethyl-8-(1-D-ribityl)lumazine + phosphate + 2 H2O + H(+)</text>
        <dbReference type="Rhea" id="RHEA:26152"/>
        <dbReference type="ChEBI" id="CHEBI:15377"/>
        <dbReference type="ChEBI" id="CHEBI:15378"/>
        <dbReference type="ChEBI" id="CHEBI:15934"/>
        <dbReference type="ChEBI" id="CHEBI:43474"/>
        <dbReference type="ChEBI" id="CHEBI:58201"/>
        <dbReference type="ChEBI" id="CHEBI:58830"/>
        <dbReference type="EC" id="2.5.1.78"/>
    </reaction>
</comment>
<reference evidence="8" key="1">
    <citation type="submission" date="2024-01" db="EMBL/GenBank/DDBJ databases">
        <authorList>
            <person name="Webb A."/>
        </authorList>
    </citation>
    <scope>NUCLEOTIDE SEQUENCE</scope>
    <source>
        <strain evidence="8">Pm1</strain>
    </source>
</reference>
<protein>
    <recommendedName>
        <fullName evidence="3 7">6,7-dimethyl-8-ribityllumazine synthase</fullName>
        <shortName evidence="7">DMRL synthase</shortName>
        <ecNumber evidence="3 7">2.5.1.78</ecNumber>
    </recommendedName>
</protein>
<keyword evidence="4 7" id="KW-0686">Riboflavin biosynthesis</keyword>
<evidence type="ECO:0000256" key="5">
    <source>
        <dbReference type="ARBA" id="ARBA00022679"/>
    </source>
</evidence>
<evidence type="ECO:0000313" key="8">
    <source>
        <dbReference type="EMBL" id="CAK7922445.1"/>
    </source>
</evidence>
<gene>
    <name evidence="8" type="ORF">PM001_LOCUS7616</name>
</gene>
<dbReference type="InterPro" id="IPR002180">
    <property type="entry name" value="LS/RS"/>
</dbReference>
<dbReference type="InterPro" id="IPR036467">
    <property type="entry name" value="LS/RS_sf"/>
</dbReference>
<dbReference type="Pfam" id="PF00885">
    <property type="entry name" value="DMRL_synthase"/>
    <property type="match status" value="1"/>
</dbReference>
<dbReference type="Gene3D" id="3.40.50.960">
    <property type="entry name" value="Lumazine/riboflavin synthase"/>
    <property type="match status" value="2"/>
</dbReference>
<dbReference type="GO" id="GO:0009231">
    <property type="term" value="P:riboflavin biosynthetic process"/>
    <property type="evidence" value="ECO:0007669"/>
    <property type="project" value="UniProtKB-KW"/>
</dbReference>
<proteinExistence type="inferred from homology"/>